<dbReference type="InterPro" id="IPR036051">
    <property type="entry name" value="KRAB_dom_sf"/>
</dbReference>
<protein>
    <submittedName>
        <fullName evidence="6">Zinc finger protein 12</fullName>
    </submittedName>
</protein>
<accession>A0A5N4CXH6</accession>
<evidence type="ECO:0000259" key="5">
    <source>
        <dbReference type="PROSITE" id="PS50805"/>
    </source>
</evidence>
<dbReference type="AlphaFoldDB" id="A0A5N4CXH6"/>
<dbReference type="Gene3D" id="6.10.140.140">
    <property type="match status" value="1"/>
</dbReference>
<dbReference type="GO" id="GO:0008270">
    <property type="term" value="F:zinc ion binding"/>
    <property type="evidence" value="ECO:0007669"/>
    <property type="project" value="UniProtKB-KW"/>
</dbReference>
<dbReference type="STRING" id="9838.ENSCDRP00005026043"/>
<dbReference type="InterPro" id="IPR001909">
    <property type="entry name" value="KRAB"/>
</dbReference>
<sequence>MSPNSIAVPLQGPVSFKDVAVDFTQEEWQQLDPEQKTTYRDVMLENYSHLVSIGCHVIKPEVITKLEQGEEPWMVEGGFLLQSYPGVLMRQGAEVWKVHDLIEGVQENEDKRSRQTVSINSKTLTEEREYISSDGSYAKMKPDECSACGKSLLHVKLEKTHPGDKPYEYIQNREAYTVNEESVYENIHILEKPFEYIECQKAFQKDPVFVSRLEEKPYKWNGSEIAFLQVSDLGVHQRAHVEMKPYECSALKYDFAKQSEKSGDPGSWTPAMRPLHLWTVSCERPNSGDATDIRAAHGSRERPWTGKRWAETRGCGGSMEQWYLDVFIYIPEKFYTREATYREFHHNKMCDLF</sequence>
<name>A0A5N4CXH6_CAMDR</name>
<keyword evidence="2" id="KW-0677">Repeat</keyword>
<keyword evidence="4" id="KW-0862">Zinc</keyword>
<evidence type="ECO:0000313" key="7">
    <source>
        <dbReference type="Proteomes" id="UP000299084"/>
    </source>
</evidence>
<dbReference type="SUPFAM" id="SSF57667">
    <property type="entry name" value="beta-beta-alpha zinc fingers"/>
    <property type="match status" value="1"/>
</dbReference>
<evidence type="ECO:0000256" key="1">
    <source>
        <dbReference type="ARBA" id="ARBA00022723"/>
    </source>
</evidence>
<dbReference type="InterPro" id="IPR050169">
    <property type="entry name" value="Krueppel_C2H2_ZnF"/>
</dbReference>
<dbReference type="CDD" id="cd07765">
    <property type="entry name" value="KRAB_A-box"/>
    <property type="match status" value="1"/>
</dbReference>
<reference evidence="6 7" key="1">
    <citation type="journal article" date="2019" name="Mol. Ecol. Resour.">
        <title>Improving Illumina assemblies with Hi-C and long reads: an example with the North African dromedary.</title>
        <authorList>
            <person name="Elbers J.P."/>
            <person name="Rogers M.F."/>
            <person name="Perelman P.L."/>
            <person name="Proskuryakova A.A."/>
            <person name="Serdyukova N.A."/>
            <person name="Johnson W.E."/>
            <person name="Horin P."/>
            <person name="Corander J."/>
            <person name="Murphy D."/>
            <person name="Burger P.A."/>
        </authorList>
    </citation>
    <scope>NUCLEOTIDE SEQUENCE [LARGE SCALE GENOMIC DNA]</scope>
    <source>
        <strain evidence="6">Drom800</strain>
        <tissue evidence="6">Blood</tissue>
    </source>
</reference>
<dbReference type="PANTHER" id="PTHR23232:SF117">
    <property type="entry name" value="KRAB DOMAIN-CONTAINING PROTEIN"/>
    <property type="match status" value="1"/>
</dbReference>
<dbReference type="SMART" id="SM00349">
    <property type="entry name" value="KRAB"/>
    <property type="match status" value="1"/>
</dbReference>
<evidence type="ECO:0000313" key="6">
    <source>
        <dbReference type="EMBL" id="KAB1263548.1"/>
    </source>
</evidence>
<dbReference type="GO" id="GO:0006355">
    <property type="term" value="P:regulation of DNA-templated transcription"/>
    <property type="evidence" value="ECO:0007669"/>
    <property type="project" value="InterPro"/>
</dbReference>
<dbReference type="PROSITE" id="PS50805">
    <property type="entry name" value="KRAB"/>
    <property type="match status" value="1"/>
</dbReference>
<evidence type="ECO:0000256" key="3">
    <source>
        <dbReference type="ARBA" id="ARBA00022771"/>
    </source>
</evidence>
<keyword evidence="7" id="KW-1185">Reference proteome</keyword>
<dbReference type="PANTHER" id="PTHR23232">
    <property type="entry name" value="KRAB DOMAIN C2H2 ZINC FINGER"/>
    <property type="match status" value="1"/>
</dbReference>
<comment type="caution">
    <text evidence="6">The sequence shown here is derived from an EMBL/GenBank/DDBJ whole genome shotgun (WGS) entry which is preliminary data.</text>
</comment>
<dbReference type="InterPro" id="IPR036236">
    <property type="entry name" value="Znf_C2H2_sf"/>
</dbReference>
<dbReference type="SUPFAM" id="SSF109640">
    <property type="entry name" value="KRAB domain (Kruppel-associated box)"/>
    <property type="match status" value="1"/>
</dbReference>
<proteinExistence type="predicted"/>
<dbReference type="Pfam" id="PF01352">
    <property type="entry name" value="KRAB"/>
    <property type="match status" value="1"/>
</dbReference>
<keyword evidence="1" id="KW-0479">Metal-binding</keyword>
<dbReference type="Gene3D" id="3.30.160.60">
    <property type="entry name" value="Classic Zinc Finger"/>
    <property type="match status" value="1"/>
</dbReference>
<evidence type="ECO:0000256" key="4">
    <source>
        <dbReference type="ARBA" id="ARBA00022833"/>
    </source>
</evidence>
<evidence type="ECO:0000256" key="2">
    <source>
        <dbReference type="ARBA" id="ARBA00022737"/>
    </source>
</evidence>
<keyword evidence="3" id="KW-0863">Zinc-finger</keyword>
<organism evidence="6 7">
    <name type="scientific">Camelus dromedarius</name>
    <name type="common">Dromedary</name>
    <name type="synonym">Arabian camel</name>
    <dbReference type="NCBI Taxonomy" id="9838"/>
    <lineage>
        <taxon>Eukaryota</taxon>
        <taxon>Metazoa</taxon>
        <taxon>Chordata</taxon>
        <taxon>Craniata</taxon>
        <taxon>Vertebrata</taxon>
        <taxon>Euteleostomi</taxon>
        <taxon>Mammalia</taxon>
        <taxon>Eutheria</taxon>
        <taxon>Laurasiatheria</taxon>
        <taxon>Artiodactyla</taxon>
        <taxon>Tylopoda</taxon>
        <taxon>Camelidae</taxon>
        <taxon>Camelus</taxon>
    </lineage>
</organism>
<dbReference type="Proteomes" id="UP000299084">
    <property type="component" value="Unassembled WGS sequence"/>
</dbReference>
<dbReference type="EMBL" id="JWIN03000018">
    <property type="protein sequence ID" value="KAB1263548.1"/>
    <property type="molecule type" value="Genomic_DNA"/>
</dbReference>
<gene>
    <name evidence="6" type="ORF">Cadr_000023579</name>
</gene>
<feature type="domain" description="KRAB" evidence="5">
    <location>
        <begin position="14"/>
        <end position="85"/>
    </location>
</feature>